<dbReference type="AlphaFoldDB" id="A0A0R1XBL9"/>
<name>A0A0R1XBL9_9LACO</name>
<dbReference type="RefSeq" id="WP_027828101.1">
    <property type="nucleotide sequence ID" value="NZ_AUEH01000012.1"/>
</dbReference>
<comment type="caution">
    <text evidence="1">The sequence shown here is derived from an EMBL/GenBank/DDBJ whole genome shotgun (WGS) entry which is preliminary data.</text>
</comment>
<dbReference type="Proteomes" id="UP000050949">
    <property type="component" value="Unassembled WGS sequence"/>
</dbReference>
<evidence type="ECO:0000313" key="1">
    <source>
        <dbReference type="EMBL" id="KRM27480.1"/>
    </source>
</evidence>
<organism evidence="1 2">
    <name type="scientific">Schleiferilactobacillus harbinensis DSM 16991</name>
    <dbReference type="NCBI Taxonomy" id="1122147"/>
    <lineage>
        <taxon>Bacteria</taxon>
        <taxon>Bacillati</taxon>
        <taxon>Bacillota</taxon>
        <taxon>Bacilli</taxon>
        <taxon>Lactobacillales</taxon>
        <taxon>Lactobacillaceae</taxon>
        <taxon>Schleiferilactobacillus</taxon>
    </lineage>
</organism>
<dbReference type="PATRIC" id="fig|1122147.4.peg.2573"/>
<accession>A0A0R1XBL9</accession>
<proteinExistence type="predicted"/>
<dbReference type="EMBL" id="AZFW01000048">
    <property type="protein sequence ID" value="KRM27480.1"/>
    <property type="molecule type" value="Genomic_DNA"/>
</dbReference>
<sequence length="157" mass="18203">MDHNAEEALKAAYDQYLREYTLTDVTTALENNIPLEQVQRTYCFAINPTTTYLLQPTILFEEKLVMGMNIALDPIETLFQAVYLFDTKTGQPKPSFLPRIRKYFEDRPAGIPYIFEFVDGFIMINHAHSLKKKGKTQAPRFIAEPVARPIIYDFFEV</sequence>
<reference evidence="1 2" key="1">
    <citation type="journal article" date="2015" name="Genome Announc.">
        <title>Expanding the biotechnology potential of lactobacilli through comparative genomics of 213 strains and associated genera.</title>
        <authorList>
            <person name="Sun Z."/>
            <person name="Harris H.M."/>
            <person name="McCann A."/>
            <person name="Guo C."/>
            <person name="Argimon S."/>
            <person name="Zhang W."/>
            <person name="Yang X."/>
            <person name="Jeffery I.B."/>
            <person name="Cooney J.C."/>
            <person name="Kagawa T.F."/>
            <person name="Liu W."/>
            <person name="Song Y."/>
            <person name="Salvetti E."/>
            <person name="Wrobel A."/>
            <person name="Rasinkangas P."/>
            <person name="Parkhill J."/>
            <person name="Rea M.C."/>
            <person name="O'Sullivan O."/>
            <person name="Ritari J."/>
            <person name="Douillard F.P."/>
            <person name="Paul Ross R."/>
            <person name="Yang R."/>
            <person name="Briner A.E."/>
            <person name="Felis G.E."/>
            <person name="de Vos W.M."/>
            <person name="Barrangou R."/>
            <person name="Klaenhammer T.R."/>
            <person name="Caufield P.W."/>
            <person name="Cui Y."/>
            <person name="Zhang H."/>
            <person name="O'Toole P.W."/>
        </authorList>
    </citation>
    <scope>NUCLEOTIDE SEQUENCE [LARGE SCALE GENOMIC DNA]</scope>
    <source>
        <strain evidence="1 2">DSM 16991</strain>
    </source>
</reference>
<evidence type="ECO:0000313" key="2">
    <source>
        <dbReference type="Proteomes" id="UP000050949"/>
    </source>
</evidence>
<protein>
    <submittedName>
        <fullName evidence="1">Uncharacterized protein</fullName>
    </submittedName>
</protein>
<gene>
    <name evidence="1" type="ORF">FC91_GL002492</name>
</gene>